<keyword evidence="4 7" id="KW-0863">Zinc-finger</keyword>
<evidence type="ECO:0000259" key="9">
    <source>
        <dbReference type="PROSITE" id="PS50157"/>
    </source>
</evidence>
<evidence type="ECO:0000313" key="10">
    <source>
        <dbReference type="EMBL" id="RYO75366.1"/>
    </source>
</evidence>
<keyword evidence="5" id="KW-0862">Zinc</keyword>
<dbReference type="Proteomes" id="UP000294003">
    <property type="component" value="Unassembled WGS sequence"/>
</dbReference>
<comment type="subcellular location">
    <subcellularLocation>
        <location evidence="1">Nucleus</location>
    </subcellularLocation>
</comment>
<evidence type="ECO:0000256" key="3">
    <source>
        <dbReference type="ARBA" id="ARBA00022737"/>
    </source>
</evidence>
<dbReference type="PANTHER" id="PTHR24394">
    <property type="entry name" value="ZINC FINGER PROTEIN"/>
    <property type="match status" value="1"/>
</dbReference>
<dbReference type="Gene3D" id="3.30.160.60">
    <property type="entry name" value="Classic Zinc Finger"/>
    <property type="match status" value="2"/>
</dbReference>
<dbReference type="InterPro" id="IPR036236">
    <property type="entry name" value="Znf_C2H2_sf"/>
</dbReference>
<sequence>MSGLVNQPNDKTIWEGECGADPMDDLDLSSLLALSLTPAYNDVDSTYLTRSTSSVCFQDGVDAEEHIALENFIEEEYLDVEPREQEELKDWVVIESQSSGPSLMEDEACLATGNHELLATNGYFYGVLDQATKLRSRTSAHRPEQTKPTRRRKKSAQPCSCHVCDEKFPRPREMRYAFPLHNLGVNKVDRQLTHRIRRHMRKHEKPLRCQQCPASKAEKRDLLRHYRVSHPGYAWNKLGLRPEQFRCPLCMKTFTRKDNLTRHMRKYHGGCGA</sequence>
<protein>
    <recommendedName>
        <fullName evidence="9">C2H2-type domain-containing protein</fullName>
    </recommendedName>
</protein>
<dbReference type="PANTHER" id="PTHR24394:SF29">
    <property type="entry name" value="MYONEURIN"/>
    <property type="match status" value="1"/>
</dbReference>
<dbReference type="SMART" id="SM00355">
    <property type="entry name" value="ZnF_C2H2"/>
    <property type="match status" value="2"/>
</dbReference>
<evidence type="ECO:0000256" key="6">
    <source>
        <dbReference type="ARBA" id="ARBA00023242"/>
    </source>
</evidence>
<name>A0ABY0GVM2_9PEZI</name>
<reference evidence="10 11" key="1">
    <citation type="submission" date="2018-06" db="EMBL/GenBank/DDBJ databases">
        <title>Complete Genomes of Monosporascus.</title>
        <authorList>
            <person name="Robinson A.J."/>
            <person name="Natvig D.O."/>
        </authorList>
    </citation>
    <scope>NUCLEOTIDE SEQUENCE [LARGE SCALE GENOMIC DNA]</scope>
    <source>
        <strain evidence="10 11">CBS 609.92</strain>
    </source>
</reference>
<organism evidence="10 11">
    <name type="scientific">Monosporascus cannonballus</name>
    <dbReference type="NCBI Taxonomy" id="155416"/>
    <lineage>
        <taxon>Eukaryota</taxon>
        <taxon>Fungi</taxon>
        <taxon>Dikarya</taxon>
        <taxon>Ascomycota</taxon>
        <taxon>Pezizomycotina</taxon>
        <taxon>Sordariomycetes</taxon>
        <taxon>Xylariomycetidae</taxon>
        <taxon>Xylariales</taxon>
        <taxon>Xylariales incertae sedis</taxon>
        <taxon>Monosporascus</taxon>
    </lineage>
</organism>
<keyword evidence="2" id="KW-0479">Metal-binding</keyword>
<evidence type="ECO:0000256" key="7">
    <source>
        <dbReference type="PROSITE-ProRule" id="PRU00042"/>
    </source>
</evidence>
<gene>
    <name evidence="10" type="ORF">DL762_010037</name>
</gene>
<feature type="domain" description="C2H2-type" evidence="9">
    <location>
        <begin position="245"/>
        <end position="270"/>
    </location>
</feature>
<evidence type="ECO:0000256" key="2">
    <source>
        <dbReference type="ARBA" id="ARBA00022723"/>
    </source>
</evidence>
<dbReference type="Pfam" id="PF00096">
    <property type="entry name" value="zf-C2H2"/>
    <property type="match status" value="1"/>
</dbReference>
<keyword evidence="6" id="KW-0539">Nucleus</keyword>
<dbReference type="EMBL" id="QJNS01000704">
    <property type="protein sequence ID" value="RYO75366.1"/>
    <property type="molecule type" value="Genomic_DNA"/>
</dbReference>
<evidence type="ECO:0000256" key="1">
    <source>
        <dbReference type="ARBA" id="ARBA00004123"/>
    </source>
</evidence>
<comment type="caution">
    <text evidence="10">The sequence shown here is derived from an EMBL/GenBank/DDBJ whole genome shotgun (WGS) entry which is preliminary data.</text>
</comment>
<keyword evidence="3" id="KW-0677">Repeat</keyword>
<evidence type="ECO:0000313" key="11">
    <source>
        <dbReference type="Proteomes" id="UP000294003"/>
    </source>
</evidence>
<accession>A0ABY0GVM2</accession>
<dbReference type="PROSITE" id="PS50157">
    <property type="entry name" value="ZINC_FINGER_C2H2_2"/>
    <property type="match status" value="1"/>
</dbReference>
<evidence type="ECO:0000256" key="5">
    <source>
        <dbReference type="ARBA" id="ARBA00022833"/>
    </source>
</evidence>
<evidence type="ECO:0000256" key="8">
    <source>
        <dbReference type="SAM" id="MobiDB-lite"/>
    </source>
</evidence>
<evidence type="ECO:0000256" key="4">
    <source>
        <dbReference type="ARBA" id="ARBA00022771"/>
    </source>
</evidence>
<dbReference type="InterPro" id="IPR013087">
    <property type="entry name" value="Znf_C2H2_type"/>
</dbReference>
<dbReference type="PROSITE" id="PS00028">
    <property type="entry name" value="ZINC_FINGER_C2H2_1"/>
    <property type="match status" value="1"/>
</dbReference>
<feature type="region of interest" description="Disordered" evidence="8">
    <location>
        <begin position="135"/>
        <end position="154"/>
    </location>
</feature>
<keyword evidence="11" id="KW-1185">Reference proteome</keyword>
<dbReference type="SUPFAM" id="SSF57667">
    <property type="entry name" value="beta-beta-alpha zinc fingers"/>
    <property type="match status" value="1"/>
</dbReference>
<proteinExistence type="predicted"/>